<organism evidence="3 4">
    <name type="scientific">Thamnocephalis sphaerospora</name>
    <dbReference type="NCBI Taxonomy" id="78915"/>
    <lineage>
        <taxon>Eukaryota</taxon>
        <taxon>Fungi</taxon>
        <taxon>Fungi incertae sedis</taxon>
        <taxon>Zoopagomycota</taxon>
        <taxon>Zoopagomycotina</taxon>
        <taxon>Zoopagomycetes</taxon>
        <taxon>Zoopagales</taxon>
        <taxon>Sigmoideomycetaceae</taxon>
        <taxon>Thamnocephalis</taxon>
    </lineage>
</organism>
<gene>
    <name evidence="3" type="ORF">THASP1DRAFT_33676</name>
</gene>
<dbReference type="PROSITE" id="PS50011">
    <property type="entry name" value="PROTEIN_KINASE_DOM"/>
    <property type="match status" value="1"/>
</dbReference>
<feature type="domain" description="Protein kinase" evidence="2">
    <location>
        <begin position="1"/>
        <end position="336"/>
    </location>
</feature>
<accession>A0A4P9XFZ5</accession>
<dbReference type="Proteomes" id="UP000271241">
    <property type="component" value="Unassembled WGS sequence"/>
</dbReference>
<sequence length="374" mass="41279">MKLVLAAALLAAAAATLEYDSSAYASPVDTAAPDFAPVTSSDWCSIPGLAIEKEEQQIGHYSYGARVTYGSRNGTIRCHANESHKKQMAHVFEHLSKGKNRPGLASITVDSFPRIERTMMVKGQHCVLTTWPVSVSLKEYVRSMTPARKEKVLPAIVVQIISAFNYLESIGFYYHTIGPESIMIRSNIASEVPSVIVADLHQIRGEYGVLQSDELTTFRQGNELETFENERGYRPPEDYGPSETVTVKKRIPWILGATIYDALTGMPPYGFTKSLDGITPWENGKLEKAMLELQASGNNTYPPVEISNVYLDELVKTLLTCNPQDRPAINKPDWRLVRNLANGSGIIVRLGIGATDMSRMIGLAARTINPFARN</sequence>
<feature type="chain" id="PRO_5020862874" description="Protein kinase domain-containing protein" evidence="1">
    <location>
        <begin position="26"/>
        <end position="374"/>
    </location>
</feature>
<keyword evidence="4" id="KW-1185">Reference proteome</keyword>
<dbReference type="EMBL" id="KZ993641">
    <property type="protein sequence ID" value="RKP04545.1"/>
    <property type="molecule type" value="Genomic_DNA"/>
</dbReference>
<feature type="signal peptide" evidence="1">
    <location>
        <begin position="1"/>
        <end position="25"/>
    </location>
</feature>
<dbReference type="SUPFAM" id="SSF56112">
    <property type="entry name" value="Protein kinase-like (PK-like)"/>
    <property type="match status" value="1"/>
</dbReference>
<dbReference type="InterPro" id="IPR011009">
    <property type="entry name" value="Kinase-like_dom_sf"/>
</dbReference>
<evidence type="ECO:0000313" key="4">
    <source>
        <dbReference type="Proteomes" id="UP000271241"/>
    </source>
</evidence>
<name>A0A4P9XFZ5_9FUNG</name>
<dbReference type="InterPro" id="IPR000719">
    <property type="entry name" value="Prot_kinase_dom"/>
</dbReference>
<dbReference type="OrthoDB" id="4062651at2759"/>
<keyword evidence="1" id="KW-0732">Signal</keyword>
<evidence type="ECO:0000259" key="2">
    <source>
        <dbReference type="PROSITE" id="PS50011"/>
    </source>
</evidence>
<evidence type="ECO:0000256" key="1">
    <source>
        <dbReference type="SAM" id="SignalP"/>
    </source>
</evidence>
<dbReference type="Gene3D" id="1.10.510.10">
    <property type="entry name" value="Transferase(Phosphotransferase) domain 1"/>
    <property type="match status" value="1"/>
</dbReference>
<reference evidence="4" key="1">
    <citation type="journal article" date="2018" name="Nat. Microbiol.">
        <title>Leveraging single-cell genomics to expand the fungal tree of life.</title>
        <authorList>
            <person name="Ahrendt S.R."/>
            <person name="Quandt C.A."/>
            <person name="Ciobanu D."/>
            <person name="Clum A."/>
            <person name="Salamov A."/>
            <person name="Andreopoulos B."/>
            <person name="Cheng J.F."/>
            <person name="Woyke T."/>
            <person name="Pelin A."/>
            <person name="Henrissat B."/>
            <person name="Reynolds N.K."/>
            <person name="Benny G.L."/>
            <person name="Smith M.E."/>
            <person name="James T.Y."/>
            <person name="Grigoriev I.V."/>
        </authorList>
    </citation>
    <scope>NUCLEOTIDE SEQUENCE [LARGE SCALE GENOMIC DNA]</scope>
    <source>
        <strain evidence="4">RSA 1356</strain>
    </source>
</reference>
<dbReference type="GO" id="GO:0004672">
    <property type="term" value="F:protein kinase activity"/>
    <property type="evidence" value="ECO:0007669"/>
    <property type="project" value="InterPro"/>
</dbReference>
<proteinExistence type="predicted"/>
<evidence type="ECO:0000313" key="3">
    <source>
        <dbReference type="EMBL" id="RKP04545.1"/>
    </source>
</evidence>
<dbReference type="AlphaFoldDB" id="A0A4P9XFZ5"/>
<protein>
    <recommendedName>
        <fullName evidence="2">Protein kinase domain-containing protein</fullName>
    </recommendedName>
</protein>
<dbReference type="GO" id="GO:0005524">
    <property type="term" value="F:ATP binding"/>
    <property type="evidence" value="ECO:0007669"/>
    <property type="project" value="InterPro"/>
</dbReference>